<dbReference type="Proteomes" id="UP001555786">
    <property type="component" value="Unassembled WGS sequence"/>
</dbReference>
<dbReference type="InterPro" id="IPR037171">
    <property type="entry name" value="NagB/RpiA_transferase-like"/>
</dbReference>
<name>A0ABV3PJD3_9HYPH</name>
<keyword evidence="5" id="KW-0436">Ligase</keyword>
<sequence>MMEADRNDADDAVRPFASSACFAHEAEGGQLDTAARMQGERRAEIMAWRKGERARLIAERLAMPVDLRTGKTQAIAGHLDAVVGDVAGRVVSFYWPLRGEPNLRDWAEALAIRGAITALPLVVERNAPLVFRTWRQGEKLVKGFWNIPVPEGGRKVVPDICLAPVVGHDARGFRLGYGGGYFDRTLASLPASVVALGVGYAEAAIRTIHPLAHDIPLDAIVTDQGVRRYPSD</sequence>
<proteinExistence type="inferred from homology"/>
<keyword evidence="6" id="KW-1185">Reference proteome</keyword>
<evidence type="ECO:0000256" key="2">
    <source>
        <dbReference type="ARBA" id="ARBA00022741"/>
    </source>
</evidence>
<comment type="caution">
    <text evidence="5">The sequence shown here is derived from an EMBL/GenBank/DDBJ whole genome shotgun (WGS) entry which is preliminary data.</text>
</comment>
<comment type="catalytic activity">
    <reaction evidence="4">
        <text>(6S)-5-formyl-5,6,7,8-tetrahydrofolate + ATP = (6R)-5,10-methenyltetrahydrofolate + ADP + phosphate</text>
        <dbReference type="Rhea" id="RHEA:10488"/>
        <dbReference type="ChEBI" id="CHEBI:30616"/>
        <dbReference type="ChEBI" id="CHEBI:43474"/>
        <dbReference type="ChEBI" id="CHEBI:57455"/>
        <dbReference type="ChEBI" id="CHEBI:57457"/>
        <dbReference type="ChEBI" id="CHEBI:456216"/>
        <dbReference type="EC" id="6.3.3.2"/>
    </reaction>
</comment>
<evidence type="ECO:0000313" key="6">
    <source>
        <dbReference type="Proteomes" id="UP001555786"/>
    </source>
</evidence>
<dbReference type="GO" id="GO:0030272">
    <property type="term" value="F:5-formyltetrahydrofolate cyclo-ligase activity"/>
    <property type="evidence" value="ECO:0007669"/>
    <property type="project" value="UniProtKB-EC"/>
</dbReference>
<evidence type="ECO:0000256" key="1">
    <source>
        <dbReference type="ARBA" id="ARBA00010638"/>
    </source>
</evidence>
<evidence type="ECO:0000256" key="3">
    <source>
        <dbReference type="ARBA" id="ARBA00022840"/>
    </source>
</evidence>
<dbReference type="Gene3D" id="3.40.50.10420">
    <property type="entry name" value="NagB/RpiA/CoA transferase-like"/>
    <property type="match status" value="1"/>
</dbReference>
<comment type="cofactor">
    <cofactor evidence="4">
        <name>Mg(2+)</name>
        <dbReference type="ChEBI" id="CHEBI:18420"/>
    </cofactor>
</comment>
<keyword evidence="4" id="KW-0460">Magnesium</keyword>
<reference evidence="5 6" key="1">
    <citation type="submission" date="2024-07" db="EMBL/GenBank/DDBJ databases">
        <title>Description of Labrys sedimenti sp. nov., isolated from a diclofenac-degrading enrichment culture.</title>
        <authorList>
            <person name="Tancsics A."/>
            <person name="Csepanyi A."/>
        </authorList>
    </citation>
    <scope>NUCLEOTIDE SEQUENCE [LARGE SCALE GENOMIC DNA]</scope>
    <source>
        <strain evidence="5 6">LMG 23578</strain>
    </source>
</reference>
<dbReference type="EMBL" id="JBFNQD010000002">
    <property type="protein sequence ID" value="MEW9305746.1"/>
    <property type="molecule type" value="Genomic_DNA"/>
</dbReference>
<dbReference type="PANTHER" id="PTHR23407:SF1">
    <property type="entry name" value="5-FORMYLTETRAHYDROFOLATE CYCLO-LIGASE"/>
    <property type="match status" value="1"/>
</dbReference>
<evidence type="ECO:0000256" key="4">
    <source>
        <dbReference type="RuleBase" id="RU361279"/>
    </source>
</evidence>
<dbReference type="PANTHER" id="PTHR23407">
    <property type="entry name" value="ATPASE INHIBITOR/5-FORMYLTETRAHYDROFOLATE CYCLO-LIGASE"/>
    <property type="match status" value="1"/>
</dbReference>
<comment type="similarity">
    <text evidence="1 4">Belongs to the 5-formyltetrahydrofolate cyclo-ligase family.</text>
</comment>
<gene>
    <name evidence="5" type="ORF">ABXS05_09380</name>
</gene>
<dbReference type="Pfam" id="PF01812">
    <property type="entry name" value="5-FTHF_cyc-lig"/>
    <property type="match status" value="1"/>
</dbReference>
<organism evidence="5 6">
    <name type="scientific">Labrys neptuniae</name>
    <dbReference type="NCBI Taxonomy" id="376174"/>
    <lineage>
        <taxon>Bacteria</taxon>
        <taxon>Pseudomonadati</taxon>
        <taxon>Pseudomonadota</taxon>
        <taxon>Alphaproteobacteria</taxon>
        <taxon>Hyphomicrobiales</taxon>
        <taxon>Xanthobacteraceae</taxon>
        <taxon>Labrys</taxon>
    </lineage>
</organism>
<keyword evidence="3 4" id="KW-0067">ATP-binding</keyword>
<evidence type="ECO:0000313" key="5">
    <source>
        <dbReference type="EMBL" id="MEW9305746.1"/>
    </source>
</evidence>
<dbReference type="SUPFAM" id="SSF100950">
    <property type="entry name" value="NagB/RpiA/CoA transferase-like"/>
    <property type="match status" value="1"/>
</dbReference>
<dbReference type="InterPro" id="IPR024185">
    <property type="entry name" value="FTHF_cligase-like_sf"/>
</dbReference>
<keyword evidence="4" id="KW-0479">Metal-binding</keyword>
<dbReference type="NCBIfam" id="TIGR02727">
    <property type="entry name" value="MTHFS_bact"/>
    <property type="match status" value="1"/>
</dbReference>
<dbReference type="RefSeq" id="WP_311939763.1">
    <property type="nucleotide sequence ID" value="NZ_JAVSCS010000025.1"/>
</dbReference>
<dbReference type="InterPro" id="IPR002698">
    <property type="entry name" value="FTHF_cligase"/>
</dbReference>
<dbReference type="EC" id="6.3.3.2" evidence="4"/>
<keyword evidence="2 4" id="KW-0547">Nucleotide-binding</keyword>
<accession>A0ABV3PJD3</accession>
<protein>
    <recommendedName>
        <fullName evidence="4">5-formyltetrahydrofolate cyclo-ligase</fullName>
        <ecNumber evidence="4">6.3.3.2</ecNumber>
    </recommendedName>
</protein>